<organism evidence="2 3">
    <name type="scientific">Solanum commersonii</name>
    <name type="common">Commerson's wild potato</name>
    <name type="synonym">Commerson's nightshade</name>
    <dbReference type="NCBI Taxonomy" id="4109"/>
    <lineage>
        <taxon>Eukaryota</taxon>
        <taxon>Viridiplantae</taxon>
        <taxon>Streptophyta</taxon>
        <taxon>Embryophyta</taxon>
        <taxon>Tracheophyta</taxon>
        <taxon>Spermatophyta</taxon>
        <taxon>Magnoliopsida</taxon>
        <taxon>eudicotyledons</taxon>
        <taxon>Gunneridae</taxon>
        <taxon>Pentapetalae</taxon>
        <taxon>asterids</taxon>
        <taxon>lamiids</taxon>
        <taxon>Solanales</taxon>
        <taxon>Solanaceae</taxon>
        <taxon>Solanoideae</taxon>
        <taxon>Solaneae</taxon>
        <taxon>Solanum</taxon>
    </lineage>
</organism>
<name>A0A9J5ZP97_SOLCO</name>
<dbReference type="Proteomes" id="UP000824120">
    <property type="component" value="Chromosome 3"/>
</dbReference>
<accession>A0A9J5ZP97</accession>
<evidence type="ECO:0000256" key="1">
    <source>
        <dbReference type="SAM" id="MobiDB-lite"/>
    </source>
</evidence>
<sequence length="87" mass="9057">MESETAKSEPEKGTPTTALGAKNRQVPSIYFFAGAGIGHEESSGVALGVCRFRGSGEPPEVHVDPPLCVMGLGLVSRTPKSKAYQPG</sequence>
<dbReference type="AlphaFoldDB" id="A0A9J5ZP97"/>
<evidence type="ECO:0000313" key="2">
    <source>
        <dbReference type="EMBL" id="KAG5613992.1"/>
    </source>
</evidence>
<gene>
    <name evidence="2" type="ORF">H5410_013816</name>
</gene>
<proteinExistence type="predicted"/>
<feature type="compositionally biased region" description="Basic and acidic residues" evidence="1">
    <location>
        <begin position="1"/>
        <end position="12"/>
    </location>
</feature>
<keyword evidence="3" id="KW-1185">Reference proteome</keyword>
<dbReference type="EMBL" id="JACXVP010000003">
    <property type="protein sequence ID" value="KAG5613992.1"/>
    <property type="molecule type" value="Genomic_DNA"/>
</dbReference>
<feature type="region of interest" description="Disordered" evidence="1">
    <location>
        <begin position="1"/>
        <end position="21"/>
    </location>
</feature>
<evidence type="ECO:0000313" key="3">
    <source>
        <dbReference type="Proteomes" id="UP000824120"/>
    </source>
</evidence>
<comment type="caution">
    <text evidence="2">The sequence shown here is derived from an EMBL/GenBank/DDBJ whole genome shotgun (WGS) entry which is preliminary data.</text>
</comment>
<protein>
    <submittedName>
        <fullName evidence="2">Uncharacterized protein</fullName>
    </submittedName>
</protein>
<reference evidence="2 3" key="1">
    <citation type="submission" date="2020-09" db="EMBL/GenBank/DDBJ databases">
        <title>De no assembly of potato wild relative species, Solanum commersonii.</title>
        <authorList>
            <person name="Cho K."/>
        </authorList>
    </citation>
    <scope>NUCLEOTIDE SEQUENCE [LARGE SCALE GENOMIC DNA]</scope>
    <source>
        <strain evidence="2">LZ3.2</strain>
        <tissue evidence="2">Leaf</tissue>
    </source>
</reference>